<evidence type="ECO:0000256" key="1">
    <source>
        <dbReference type="SAM" id="SignalP"/>
    </source>
</evidence>
<dbReference type="EMBL" id="MCOK01000001">
    <property type="protein sequence ID" value="OOC55136.1"/>
    <property type="molecule type" value="Genomic_DNA"/>
</dbReference>
<dbReference type="RefSeq" id="WP_077691560.1">
    <property type="nucleotide sequence ID" value="NZ_JACCHL010000001.1"/>
</dbReference>
<dbReference type="GO" id="GO:0043190">
    <property type="term" value="C:ATP-binding cassette (ABC) transporter complex"/>
    <property type="evidence" value="ECO:0007669"/>
    <property type="project" value="InterPro"/>
</dbReference>
<feature type="signal peptide" evidence="1">
    <location>
        <begin position="1"/>
        <end position="27"/>
    </location>
</feature>
<evidence type="ECO:0000259" key="2">
    <source>
        <dbReference type="Pfam" id="PF00496"/>
    </source>
</evidence>
<keyword evidence="1" id="KW-0732">Signal</keyword>
<name>A0A1V3C3P1_9ACTN</name>
<gene>
    <name evidence="3" type="ORF">HNR06_001093</name>
    <name evidence="4" type="ORF">NOSIN_16085</name>
</gene>
<keyword evidence="5" id="KW-1185">Reference proteome</keyword>
<dbReference type="OrthoDB" id="5240629at2"/>
<dbReference type="Proteomes" id="UP000584931">
    <property type="component" value="Unassembled WGS sequence"/>
</dbReference>
<evidence type="ECO:0000313" key="4">
    <source>
        <dbReference type="EMBL" id="OOC55136.1"/>
    </source>
</evidence>
<dbReference type="PANTHER" id="PTHR30290">
    <property type="entry name" value="PERIPLASMIC BINDING COMPONENT OF ABC TRANSPORTER"/>
    <property type="match status" value="1"/>
</dbReference>
<protein>
    <submittedName>
        <fullName evidence="4">ABC transporter substrate-binding protein</fullName>
    </submittedName>
    <submittedName>
        <fullName evidence="3">Peptide/nickel transport system substrate-binding protein</fullName>
    </submittedName>
</protein>
<sequence>MQRKSRVNAGFAAAGAVALMLTGCAGSGDDPDSSTLAIATMTLPQSLDPAEAMGSALPHFQAVYDTLVKREPDGTYAPMLATEWSYDDTLTELGLTLRDDVSFDDGTPFDGEAVKANLERFRDAGGGQAQTMAGLEKVEVVDDTHVVLYLDQPNPAMLYYLSDAAGLMANPASFGGDGLSTDPDGTGPYELDTDRTAVGTTWVYTRTDDYWGEELPYDEVSISVFDNETAIVNGLRTGQVNAALIQTVDQQKVVESEPGVVTTPQYIDYQGIILFDRDGAMVPALGETKVRQAINHAIDRQTMLEQLRGGQGEVTDQIFGTESAAYDPELDSHYEYDPDRARELLADAGYPDGFEMTLPRMQAISSDAMATSIRSDLEAVGIDLTWDTLDQANALSSVFTDRAYPGMVMNNAQPAETWVTVVELVLPGTFNLLGSTDDTVEETVAKIRTAPAGENAEAAQRLNRHLVEEAWFVPFYRMRYLHVSDGTVDVQPQSGMAVPSLYNYAPAE</sequence>
<dbReference type="InterPro" id="IPR000914">
    <property type="entry name" value="SBP_5_dom"/>
</dbReference>
<reference evidence="4" key="1">
    <citation type="submission" date="2016-08" db="EMBL/GenBank/DDBJ databases">
        <authorList>
            <person name="Seilhamer J.J."/>
        </authorList>
    </citation>
    <scope>NUCLEOTIDE SEQUENCE [LARGE SCALE GENOMIC DNA]</scope>
    <source>
        <strain evidence="4">UTMC102</strain>
    </source>
</reference>
<evidence type="ECO:0000313" key="3">
    <source>
        <dbReference type="EMBL" id="NYH51504.1"/>
    </source>
</evidence>
<dbReference type="InterPro" id="IPR030678">
    <property type="entry name" value="Peptide/Ni-bd"/>
</dbReference>
<proteinExistence type="predicted"/>
<feature type="chain" id="PRO_5044566679" evidence="1">
    <location>
        <begin position="28"/>
        <end position="508"/>
    </location>
</feature>
<dbReference type="AlphaFoldDB" id="A0A1V3C3P1"/>
<accession>A0A1V3C3P1</accession>
<accession>A0A7Y9X979</accession>
<dbReference type="Gene3D" id="3.40.190.10">
    <property type="entry name" value="Periplasmic binding protein-like II"/>
    <property type="match status" value="1"/>
</dbReference>
<organism evidence="4 5">
    <name type="scientific">Nocardiopsis sinuspersici</name>
    <dbReference type="NCBI Taxonomy" id="501010"/>
    <lineage>
        <taxon>Bacteria</taxon>
        <taxon>Bacillati</taxon>
        <taxon>Actinomycetota</taxon>
        <taxon>Actinomycetes</taxon>
        <taxon>Streptosporangiales</taxon>
        <taxon>Nocardiopsidaceae</taxon>
        <taxon>Nocardiopsis</taxon>
    </lineage>
</organism>
<dbReference type="GO" id="GO:0042597">
    <property type="term" value="C:periplasmic space"/>
    <property type="evidence" value="ECO:0007669"/>
    <property type="project" value="UniProtKB-ARBA"/>
</dbReference>
<reference evidence="3 6" key="3">
    <citation type="submission" date="2020-07" db="EMBL/GenBank/DDBJ databases">
        <title>Sequencing the genomes of 1000 actinobacteria strains.</title>
        <authorList>
            <person name="Klenk H.-P."/>
        </authorList>
    </citation>
    <scope>NUCLEOTIDE SEQUENCE [LARGE SCALE GENOMIC DNA]</scope>
    <source>
        <strain evidence="3 6">DSM 45278</strain>
    </source>
</reference>
<comment type="caution">
    <text evidence="4">The sequence shown here is derived from an EMBL/GenBank/DDBJ whole genome shotgun (WGS) entry which is preliminary data.</text>
</comment>
<evidence type="ECO:0000313" key="6">
    <source>
        <dbReference type="Proteomes" id="UP000584931"/>
    </source>
</evidence>
<dbReference type="Proteomes" id="UP000189004">
    <property type="component" value="Unassembled WGS sequence"/>
</dbReference>
<dbReference type="PROSITE" id="PS51257">
    <property type="entry name" value="PROKAR_LIPOPROTEIN"/>
    <property type="match status" value="1"/>
</dbReference>
<dbReference type="Gene3D" id="3.10.105.10">
    <property type="entry name" value="Dipeptide-binding Protein, Domain 3"/>
    <property type="match status" value="1"/>
</dbReference>
<feature type="domain" description="Solute-binding protein family 5" evidence="2">
    <location>
        <begin position="76"/>
        <end position="405"/>
    </location>
</feature>
<evidence type="ECO:0000313" key="5">
    <source>
        <dbReference type="Proteomes" id="UP000189004"/>
    </source>
</evidence>
<dbReference type="GO" id="GO:0015833">
    <property type="term" value="P:peptide transport"/>
    <property type="evidence" value="ECO:0007669"/>
    <property type="project" value="TreeGrafter"/>
</dbReference>
<dbReference type="STRING" id="501010.NOSIN_16085"/>
<dbReference type="InterPro" id="IPR039424">
    <property type="entry name" value="SBP_5"/>
</dbReference>
<dbReference type="Pfam" id="PF00496">
    <property type="entry name" value="SBP_bac_5"/>
    <property type="match status" value="1"/>
</dbReference>
<dbReference type="PIRSF" id="PIRSF002741">
    <property type="entry name" value="MppA"/>
    <property type="match status" value="1"/>
</dbReference>
<dbReference type="EMBL" id="JACCHL010000001">
    <property type="protein sequence ID" value="NYH51504.1"/>
    <property type="molecule type" value="Genomic_DNA"/>
</dbReference>
<dbReference type="SUPFAM" id="SSF53850">
    <property type="entry name" value="Periplasmic binding protein-like II"/>
    <property type="match status" value="1"/>
</dbReference>
<reference evidence="5" key="2">
    <citation type="submission" date="2016-08" db="EMBL/GenBank/DDBJ databases">
        <authorList>
            <person name="Tokovenko B."/>
            <person name="Kalinowski J."/>
        </authorList>
    </citation>
    <scope>NUCLEOTIDE SEQUENCE [LARGE SCALE GENOMIC DNA]</scope>
    <source>
        <strain evidence="5">UTMC102</strain>
    </source>
</reference>
<dbReference type="GO" id="GO:1904680">
    <property type="term" value="F:peptide transmembrane transporter activity"/>
    <property type="evidence" value="ECO:0007669"/>
    <property type="project" value="TreeGrafter"/>
</dbReference>